<dbReference type="InterPro" id="IPR036396">
    <property type="entry name" value="Cyt_P450_sf"/>
</dbReference>
<protein>
    <submittedName>
        <fullName evidence="1">Uncharacterized protein</fullName>
    </submittedName>
</protein>
<keyword evidence="2" id="KW-1185">Reference proteome</keyword>
<evidence type="ECO:0000313" key="2">
    <source>
        <dbReference type="Proteomes" id="UP001152300"/>
    </source>
</evidence>
<dbReference type="GO" id="GO:0020037">
    <property type="term" value="F:heme binding"/>
    <property type="evidence" value="ECO:0007669"/>
    <property type="project" value="InterPro"/>
</dbReference>
<sequence>MNIQSSINLYNNFPSQNIQSATSSSLYSSYTSPPPESTPFISTPFPHFPDPSYEEPAESPPYIRSLLRGNLVIDIRKLHARYRDIVRTAPDEVSFALEEAWHDIFSNSGAQKALPRDPSFFKSPPGQAENLVTMVDFDVSMRMRQVIGPAFTDRAVAKQESIIQSYVTLIVEKLLEREWE</sequence>
<reference evidence="1" key="1">
    <citation type="submission" date="2022-11" db="EMBL/GenBank/DDBJ databases">
        <title>Genome Resource of Sclerotinia nivalis Strain SnTB1, a Plant Pathogen Isolated from American Ginseng.</title>
        <authorList>
            <person name="Fan S."/>
        </authorList>
    </citation>
    <scope>NUCLEOTIDE SEQUENCE</scope>
    <source>
        <strain evidence="1">SnTB1</strain>
    </source>
</reference>
<dbReference type="OrthoDB" id="1470350at2759"/>
<dbReference type="GO" id="GO:0004497">
    <property type="term" value="F:monooxygenase activity"/>
    <property type="evidence" value="ECO:0007669"/>
    <property type="project" value="InterPro"/>
</dbReference>
<comment type="caution">
    <text evidence="1">The sequence shown here is derived from an EMBL/GenBank/DDBJ whole genome shotgun (WGS) entry which is preliminary data.</text>
</comment>
<dbReference type="GO" id="GO:0016705">
    <property type="term" value="F:oxidoreductase activity, acting on paired donors, with incorporation or reduction of molecular oxygen"/>
    <property type="evidence" value="ECO:0007669"/>
    <property type="project" value="InterPro"/>
</dbReference>
<dbReference type="SUPFAM" id="SSF48264">
    <property type="entry name" value="Cytochrome P450"/>
    <property type="match status" value="1"/>
</dbReference>
<organism evidence="1 2">
    <name type="scientific">Sclerotinia nivalis</name>
    <dbReference type="NCBI Taxonomy" id="352851"/>
    <lineage>
        <taxon>Eukaryota</taxon>
        <taxon>Fungi</taxon>
        <taxon>Dikarya</taxon>
        <taxon>Ascomycota</taxon>
        <taxon>Pezizomycotina</taxon>
        <taxon>Leotiomycetes</taxon>
        <taxon>Helotiales</taxon>
        <taxon>Sclerotiniaceae</taxon>
        <taxon>Sclerotinia</taxon>
    </lineage>
</organism>
<dbReference type="EMBL" id="JAPEIS010000004">
    <property type="protein sequence ID" value="KAJ8067054.1"/>
    <property type="molecule type" value="Genomic_DNA"/>
</dbReference>
<dbReference type="GO" id="GO:0005506">
    <property type="term" value="F:iron ion binding"/>
    <property type="evidence" value="ECO:0007669"/>
    <property type="project" value="InterPro"/>
</dbReference>
<name>A0A9X0DL42_9HELO</name>
<gene>
    <name evidence="1" type="ORF">OCU04_004434</name>
</gene>
<evidence type="ECO:0000313" key="1">
    <source>
        <dbReference type="EMBL" id="KAJ8067054.1"/>
    </source>
</evidence>
<dbReference type="Gene3D" id="1.10.630.10">
    <property type="entry name" value="Cytochrome P450"/>
    <property type="match status" value="1"/>
</dbReference>
<dbReference type="AlphaFoldDB" id="A0A9X0DL42"/>
<proteinExistence type="predicted"/>
<accession>A0A9X0DL42</accession>
<dbReference type="Proteomes" id="UP001152300">
    <property type="component" value="Unassembled WGS sequence"/>
</dbReference>